<sequence length="502" mass="55417">MSLGSGRKERIHKMDVNTLREVMGNYRNVNYDAMVGPMNEAMIAAGCTNLRRAAMWCAQIGHESEGLTAMEEYASGAGYEGRLDLGNTQPGDGVRYKGRGPIQLTGRSNYRAFTTWARSKGYTTIDFEAEPHKVSEPKWGFLAASFYWTVRRPDINSLADQGDVTRVTHRINGGENGLSDRIARYNRAMALGDRILPSASETGTQTSKTTAAEKVLDYKRDWVKQDTYYNCGPASCQTVIGAATGNYPGEVELAAALKTTINGTDWIGVFPGVLNRYIPGGKYSSREIPNDPPRSDQRDQLWKDIINSINSGYGVVANIVAPPSNYPRASYKSTQSPAYAGGTVYHYVAVMGYAIDDSGRSHVWVADSGFAPYGYWMTLQQLSTLIPPKGYAYSTNIPQEGLDMDAVKQIIDFVKGWTGPMIQDIKDIRQQLTGGRDTVYREDGSVDLVASYPGWRQLGTDKNGNPLSMVDSIAWSHVKSDKIIEILTALQDRITELEKKVK</sequence>
<dbReference type="RefSeq" id="YP_001468954.1">
    <property type="nucleotide sequence ID" value="NC_009816.1"/>
</dbReference>
<feature type="domain" description="Peptidase C39-like" evidence="1">
    <location>
        <begin position="223"/>
        <end position="368"/>
    </location>
</feature>
<dbReference type="InterPro" id="IPR023346">
    <property type="entry name" value="Lysozyme-like_dom_sf"/>
</dbReference>
<dbReference type="EMBL" id="DQ499600">
    <property type="protein sequence ID" value="ABF57506.1"/>
    <property type="molecule type" value="Genomic_DNA"/>
</dbReference>
<reference evidence="2 3" key="1">
    <citation type="journal article" date="2008" name="Virology">
        <title>Genome sequence of the lytic bacteriophage P1201 from Corynebacterium glutamicum NCHU 87078: Evolutionary relationships to phages from Corynebacterineae.</title>
        <authorList>
            <person name="Chen C.L."/>
            <person name="Pan T.Y."/>
            <person name="Kan S.C."/>
            <person name="Kuan Y.C."/>
            <person name="Hong L.Y."/>
            <person name="Chiu K.R."/>
            <person name="Sheu C.S."/>
            <person name="Yang J.S."/>
            <person name="Hsu W.H."/>
            <person name="Hu H.Y."/>
        </authorList>
    </citation>
    <scope>NUCLEOTIDE SEQUENCE</scope>
</reference>
<evidence type="ECO:0000313" key="2">
    <source>
        <dbReference type="EMBL" id="ABF57506.1"/>
    </source>
</evidence>
<dbReference type="PANTHER" id="PTHR34408">
    <property type="entry name" value="FAMILY PROTEIN, PUTATIVE-RELATED"/>
    <property type="match status" value="1"/>
</dbReference>
<dbReference type="CAZy" id="GH19">
    <property type="family name" value="Glycoside Hydrolase Family 19"/>
</dbReference>
<dbReference type="Pfam" id="PF13529">
    <property type="entry name" value="Peptidase_C39_2"/>
    <property type="match status" value="1"/>
</dbReference>
<dbReference type="GeneID" id="5745445"/>
<dbReference type="OrthoDB" id="7179at10239"/>
<accession>A7IYC3</accession>
<dbReference type="KEGG" id="vg:5745445"/>
<dbReference type="Gene3D" id="1.10.530.10">
    <property type="match status" value="1"/>
</dbReference>
<dbReference type="PANTHER" id="PTHR34408:SF1">
    <property type="entry name" value="GLYCOSYL HYDROLASE FAMILY 19 DOMAIN-CONTAINING PROTEIN HI_1415"/>
    <property type="match status" value="1"/>
</dbReference>
<dbReference type="InterPro" id="IPR039564">
    <property type="entry name" value="Peptidase_C39-like"/>
</dbReference>
<proteinExistence type="predicted"/>
<name>A7IYC3_9CAUD</name>
<dbReference type="SMR" id="A7IYC3"/>
<dbReference type="SUPFAM" id="SSF53955">
    <property type="entry name" value="Lysozyme-like"/>
    <property type="match status" value="1"/>
</dbReference>
<dbReference type="Proteomes" id="UP000002414">
    <property type="component" value="Segment"/>
</dbReference>
<protein>
    <submittedName>
        <fullName evidence="2">Putative lysin</fullName>
    </submittedName>
</protein>
<evidence type="ECO:0000259" key="1">
    <source>
        <dbReference type="Pfam" id="PF13529"/>
    </source>
</evidence>
<keyword evidence="3" id="KW-1185">Reference proteome</keyword>
<organism evidence="2 3">
    <name type="scientific">Corynebacterium phage P1201</name>
    <dbReference type="NCBI Taxonomy" id="384848"/>
    <lineage>
        <taxon>Viruses</taxon>
        <taxon>Duplodnaviria</taxon>
        <taxon>Heunggongvirae</taxon>
        <taxon>Uroviricota</taxon>
        <taxon>Caudoviricetes</taxon>
        <taxon>Zierdtviridae</taxon>
        <taxon>Toshachvirinae</taxon>
        <taxon>Chunghsingvirus</taxon>
        <taxon>Chunghsingvirus P1201</taxon>
        <taxon>Corynebacterium virus P1201</taxon>
    </lineage>
</organism>
<dbReference type="InterPro" id="IPR052354">
    <property type="entry name" value="Cell_Wall_Dynamics_Protein"/>
</dbReference>
<evidence type="ECO:0000313" key="3">
    <source>
        <dbReference type="Proteomes" id="UP000002414"/>
    </source>
</evidence>